<dbReference type="Pfam" id="PF06940">
    <property type="entry name" value="DUF1287"/>
    <property type="match status" value="1"/>
</dbReference>
<dbReference type="InterPro" id="IPR009706">
    <property type="entry name" value="DUF1287"/>
</dbReference>
<sequence>MKPFLLLLLLCFTPISPTPTKDYYEQLSDAALLITKDKVEYDGSYFKIKYPNGDVPANVGVCTDVVIRSYRKVGADLQQLVHQDMAANFAKYPKAWGLKSTDTNIDHRRVPNLQVFFTRKGQSLPVTNNATDYKPGDIVTWMLPSNHPHIGVVVNKKGAGGRFKMVHNIGYGQNLDDCLFEYKITGHYRYKK</sequence>
<dbReference type="Proteomes" id="UP000030111">
    <property type="component" value="Unassembled WGS sequence"/>
</dbReference>
<keyword evidence="2" id="KW-1185">Reference proteome</keyword>
<comment type="caution">
    <text evidence="1">The sequence shown here is derived from an EMBL/GenBank/DDBJ whole genome shotgun (WGS) entry which is preliminary data.</text>
</comment>
<protein>
    <recommendedName>
        <fullName evidence="3">DUF1287 domain-containing protein</fullName>
    </recommendedName>
</protein>
<gene>
    <name evidence="1" type="ORF">Q766_08195</name>
</gene>
<dbReference type="OrthoDB" id="114026at2"/>
<reference evidence="1 2" key="1">
    <citation type="submission" date="2013-09" db="EMBL/GenBank/DDBJ databases">
        <authorList>
            <person name="Zeng Z."/>
            <person name="Chen C."/>
        </authorList>
    </citation>
    <scope>NUCLEOTIDE SEQUENCE [LARGE SCALE GENOMIC DNA]</scope>
    <source>
        <strain evidence="1 2">WB 4.1-42</strain>
    </source>
</reference>
<evidence type="ECO:0008006" key="3">
    <source>
        <dbReference type="Google" id="ProtNLM"/>
    </source>
</evidence>
<evidence type="ECO:0000313" key="2">
    <source>
        <dbReference type="Proteomes" id="UP000030111"/>
    </source>
</evidence>
<accession>A0A0A2MYI2</accession>
<organism evidence="1 2">
    <name type="scientific">Flavobacterium subsaxonicum WB 4.1-42 = DSM 21790</name>
    <dbReference type="NCBI Taxonomy" id="1121898"/>
    <lineage>
        <taxon>Bacteria</taxon>
        <taxon>Pseudomonadati</taxon>
        <taxon>Bacteroidota</taxon>
        <taxon>Flavobacteriia</taxon>
        <taxon>Flavobacteriales</taxon>
        <taxon>Flavobacteriaceae</taxon>
        <taxon>Flavobacterium</taxon>
    </lineage>
</organism>
<evidence type="ECO:0000313" key="1">
    <source>
        <dbReference type="EMBL" id="KGO93275.1"/>
    </source>
</evidence>
<dbReference type="RefSeq" id="WP_026990818.1">
    <property type="nucleotide sequence ID" value="NZ_AUGP01000018.1"/>
</dbReference>
<dbReference type="AlphaFoldDB" id="A0A0A2MYI2"/>
<dbReference type="eggNOG" id="COG3738">
    <property type="taxonomic scope" value="Bacteria"/>
</dbReference>
<dbReference type="PIRSF" id="PIRSF011444">
    <property type="entry name" value="DUF1287"/>
    <property type="match status" value="1"/>
</dbReference>
<dbReference type="EMBL" id="JRLY01000005">
    <property type="protein sequence ID" value="KGO93275.1"/>
    <property type="molecule type" value="Genomic_DNA"/>
</dbReference>
<proteinExistence type="predicted"/>
<name>A0A0A2MYI2_9FLAO</name>